<accession>A0A4Y2EP81</accession>
<organism evidence="1 2">
    <name type="scientific">Araneus ventricosus</name>
    <name type="common">Orbweaver spider</name>
    <name type="synonym">Epeira ventricosa</name>
    <dbReference type="NCBI Taxonomy" id="182803"/>
    <lineage>
        <taxon>Eukaryota</taxon>
        <taxon>Metazoa</taxon>
        <taxon>Ecdysozoa</taxon>
        <taxon>Arthropoda</taxon>
        <taxon>Chelicerata</taxon>
        <taxon>Arachnida</taxon>
        <taxon>Araneae</taxon>
        <taxon>Araneomorphae</taxon>
        <taxon>Entelegynae</taxon>
        <taxon>Araneoidea</taxon>
        <taxon>Araneidae</taxon>
        <taxon>Araneus</taxon>
    </lineage>
</organism>
<dbReference type="Proteomes" id="UP000499080">
    <property type="component" value="Unassembled WGS sequence"/>
</dbReference>
<comment type="caution">
    <text evidence="1">The sequence shown here is derived from an EMBL/GenBank/DDBJ whole genome shotgun (WGS) entry which is preliminary data.</text>
</comment>
<gene>
    <name evidence="1" type="ORF">AVEN_108933_1</name>
</gene>
<sequence length="92" mass="10718">MVLFRNLEPLGPESSILTTRQEEFPLSEVSCLILSEYQESDNFSSVCSVHMHRLLVRRPCRLCAMNCVIDFELGDLRYRRSCMLPSGEYSRR</sequence>
<dbReference type="EMBL" id="BGPR01000673">
    <property type="protein sequence ID" value="GBM31030.1"/>
    <property type="molecule type" value="Genomic_DNA"/>
</dbReference>
<proteinExistence type="predicted"/>
<evidence type="ECO:0000313" key="1">
    <source>
        <dbReference type="EMBL" id="GBM31030.1"/>
    </source>
</evidence>
<reference evidence="1 2" key="1">
    <citation type="journal article" date="2019" name="Sci. Rep.">
        <title>Orb-weaving spider Araneus ventricosus genome elucidates the spidroin gene catalogue.</title>
        <authorList>
            <person name="Kono N."/>
            <person name="Nakamura H."/>
            <person name="Ohtoshi R."/>
            <person name="Moran D.A.P."/>
            <person name="Shinohara A."/>
            <person name="Yoshida Y."/>
            <person name="Fujiwara M."/>
            <person name="Mori M."/>
            <person name="Tomita M."/>
            <person name="Arakawa K."/>
        </authorList>
    </citation>
    <scope>NUCLEOTIDE SEQUENCE [LARGE SCALE GENOMIC DNA]</scope>
</reference>
<evidence type="ECO:0000313" key="2">
    <source>
        <dbReference type="Proteomes" id="UP000499080"/>
    </source>
</evidence>
<protein>
    <submittedName>
        <fullName evidence="1">Uncharacterized protein</fullName>
    </submittedName>
</protein>
<name>A0A4Y2EP81_ARAVE</name>
<keyword evidence="2" id="KW-1185">Reference proteome</keyword>
<dbReference type="AlphaFoldDB" id="A0A4Y2EP81"/>